<feature type="compositionally biased region" description="Basic and acidic residues" evidence="1">
    <location>
        <begin position="34"/>
        <end position="52"/>
    </location>
</feature>
<dbReference type="GeneID" id="20716553"/>
<dbReference type="Proteomes" id="UP000003786">
    <property type="component" value="Chromosome 4"/>
</dbReference>
<dbReference type="RefSeq" id="XP_009692421.1">
    <property type="nucleotide sequence ID" value="XM_009694126.1"/>
</dbReference>
<keyword evidence="2" id="KW-0812">Transmembrane</keyword>
<keyword evidence="2" id="KW-0472">Membrane</keyword>
<dbReference type="OrthoDB" id="10415278at2759"/>
<keyword evidence="2" id="KW-1133">Transmembrane helix</keyword>
<feature type="transmembrane region" description="Helical" evidence="2">
    <location>
        <begin position="180"/>
        <end position="201"/>
    </location>
</feature>
<feature type="transmembrane region" description="Helical" evidence="2">
    <location>
        <begin position="213"/>
        <end position="238"/>
    </location>
</feature>
<feature type="compositionally biased region" description="Low complexity" evidence="1">
    <location>
        <begin position="82"/>
        <end position="93"/>
    </location>
</feature>
<feature type="compositionally biased region" description="Low complexity" evidence="1">
    <location>
        <begin position="106"/>
        <end position="124"/>
    </location>
</feature>
<dbReference type="KEGG" id="tot:TOT_040000493"/>
<feature type="region of interest" description="Disordered" evidence="1">
    <location>
        <begin position="1"/>
        <end position="124"/>
    </location>
</feature>
<evidence type="ECO:0000256" key="1">
    <source>
        <dbReference type="SAM" id="MobiDB-lite"/>
    </source>
</evidence>
<evidence type="ECO:0000313" key="4">
    <source>
        <dbReference type="Proteomes" id="UP000003786"/>
    </source>
</evidence>
<dbReference type="EMBL" id="AP011949">
    <property type="protein sequence ID" value="BAM42120.1"/>
    <property type="molecule type" value="Genomic_DNA"/>
</dbReference>
<feature type="compositionally biased region" description="Basic and acidic residues" evidence="1">
    <location>
        <begin position="1"/>
        <end position="15"/>
    </location>
</feature>
<reference evidence="3 4" key="1">
    <citation type="journal article" date="2012" name="MBio">
        <title>Comparative genome analysis of three eukaryotic parasites with differing abilities to transform leukocytes reveals key mediators of Theileria-induced leukocyte transformation.</title>
        <authorList>
            <person name="Hayashida K."/>
            <person name="Hara Y."/>
            <person name="Abe T."/>
            <person name="Yamasaki C."/>
            <person name="Toyoda A."/>
            <person name="Kosuge T."/>
            <person name="Suzuki Y."/>
            <person name="Sato Y."/>
            <person name="Kawashima S."/>
            <person name="Katayama T."/>
            <person name="Wakaguri H."/>
            <person name="Inoue N."/>
            <person name="Homma K."/>
            <person name="Tada-Umezaki M."/>
            <person name="Yagi Y."/>
            <person name="Fujii Y."/>
            <person name="Habara T."/>
            <person name="Kanehisa M."/>
            <person name="Watanabe H."/>
            <person name="Ito K."/>
            <person name="Gojobori T."/>
            <person name="Sugawara H."/>
            <person name="Imanishi T."/>
            <person name="Weir W."/>
            <person name="Gardner M."/>
            <person name="Pain A."/>
            <person name="Shiels B."/>
            <person name="Hattori M."/>
            <person name="Nene V."/>
            <person name="Sugimoto C."/>
        </authorList>
    </citation>
    <scope>NUCLEOTIDE SEQUENCE [LARGE SCALE GENOMIC DNA]</scope>
    <source>
        <strain evidence="3 4">Shintoku</strain>
    </source>
</reference>
<accession>J4DAP9</accession>
<dbReference type="eggNOG" id="ENOG502R0K6">
    <property type="taxonomic scope" value="Eukaryota"/>
</dbReference>
<keyword evidence="4" id="KW-1185">Reference proteome</keyword>
<evidence type="ECO:0000313" key="3">
    <source>
        <dbReference type="EMBL" id="BAM42120.1"/>
    </source>
</evidence>
<sequence>MASDRVVKNVEVQKDEEIEEFTENSSSENSFLDGSEKSSLKSSMEGKMEEQKSGSFGGSLEGSGKASVDVSAKSLELTKSPSVSVSESSSVEVTDGSKQSSKKGSLESSPKESGVSSVEGSEVSLVHELSRDPELGIDSSTESSNQDVNVSASLRTGEEVKVFVNPFGANMEPGEKMLRVFLVIGVFPLPVLGWFIGLLSSMSIKRKKRIHKILTSILFLLSLVALVAGMVVLGYFLVKNSKDVTTVVKTEEKAKPVITPEKVKEELKHITDGALKAIGDDLPPQIPGTYKPVSITKLPKQVYKYGKPANVYIPPNNLQEPVPLAKTTGDLKYEFYEYKHPSSKKEMVILLRGLISEWKEHYMFRFSDYVDHNIKVFMITENKKKLDVAKILTALTKEIAYKTNLGLVVELTAEEISAFEAVHTSMKINRMLAITPSAKCDKEKLEALSGMSQVEFIGMFDKEVTCTSGSKTPLMVIKNGNVHFTEKGSKLTDLTTYIVKEKVKCETEKLTSEQTKRYLDKMYDAFRKFVSVTSEEVKDQASLEAMCLKITNI</sequence>
<name>J4DAP9_THEOR</name>
<protein>
    <submittedName>
        <fullName evidence="3">Uncharacterized protein</fullName>
    </submittedName>
</protein>
<evidence type="ECO:0000256" key="2">
    <source>
        <dbReference type="SAM" id="Phobius"/>
    </source>
</evidence>
<gene>
    <name evidence="3" type="ORF">TOT_040000493</name>
</gene>
<proteinExistence type="predicted"/>
<dbReference type="OMA" id="FSEYVNH"/>
<dbReference type="AlphaFoldDB" id="J4DAP9"/>
<dbReference type="VEuPathDB" id="PiroplasmaDB:TOT_040000493"/>
<organism evidence="3 4">
    <name type="scientific">Theileria orientalis strain Shintoku</name>
    <dbReference type="NCBI Taxonomy" id="869250"/>
    <lineage>
        <taxon>Eukaryota</taxon>
        <taxon>Sar</taxon>
        <taxon>Alveolata</taxon>
        <taxon>Apicomplexa</taxon>
        <taxon>Aconoidasida</taxon>
        <taxon>Piroplasmida</taxon>
        <taxon>Theileriidae</taxon>
        <taxon>Theileria</taxon>
    </lineage>
</organism>